<dbReference type="AlphaFoldDB" id="A0A1I0R6I8"/>
<proteinExistence type="predicted"/>
<dbReference type="InterPro" id="IPR018640">
    <property type="entry name" value="DUF2063"/>
</dbReference>
<feature type="domain" description="Putative DNA-binding" evidence="1">
    <location>
        <begin position="10"/>
        <end position="93"/>
    </location>
</feature>
<evidence type="ECO:0000313" key="3">
    <source>
        <dbReference type="EMBL" id="SEW36229.1"/>
    </source>
</evidence>
<dbReference type="Pfam" id="PF09836">
    <property type="entry name" value="DUF2063"/>
    <property type="match status" value="1"/>
</dbReference>
<name>A0A1I0R6I8_9BACT</name>
<evidence type="ECO:0000313" key="4">
    <source>
        <dbReference type="Proteomes" id="UP000199310"/>
    </source>
</evidence>
<dbReference type="Gene3D" id="1.10.150.690">
    <property type="entry name" value="DUF2063"/>
    <property type="match status" value="1"/>
</dbReference>
<feature type="domain" description="NGO1945-like C-terminal" evidence="2">
    <location>
        <begin position="146"/>
        <end position="238"/>
    </location>
</feature>
<dbReference type="STRING" id="29529.SAMN04488122_2363"/>
<protein>
    <submittedName>
        <fullName evidence="3">Uncharacterized protein</fullName>
    </submittedName>
</protein>
<dbReference type="Proteomes" id="UP000199310">
    <property type="component" value="Unassembled WGS sequence"/>
</dbReference>
<dbReference type="OrthoDB" id="4146344at2"/>
<gene>
    <name evidence="3" type="ORF">SAMN04488122_2363</name>
</gene>
<dbReference type="EMBL" id="FOJG01000001">
    <property type="protein sequence ID" value="SEW36229.1"/>
    <property type="molecule type" value="Genomic_DNA"/>
</dbReference>
<dbReference type="Pfam" id="PF22106">
    <property type="entry name" value="NGO1945_C"/>
    <property type="match status" value="1"/>
</dbReference>
<evidence type="ECO:0000259" key="2">
    <source>
        <dbReference type="Pfam" id="PF22106"/>
    </source>
</evidence>
<evidence type="ECO:0000259" key="1">
    <source>
        <dbReference type="Pfam" id="PF09836"/>
    </source>
</evidence>
<reference evidence="4" key="1">
    <citation type="submission" date="2016-10" db="EMBL/GenBank/DDBJ databases">
        <authorList>
            <person name="Varghese N."/>
            <person name="Submissions S."/>
        </authorList>
    </citation>
    <scope>NUCLEOTIDE SEQUENCE [LARGE SCALE GENOMIC DNA]</scope>
    <source>
        <strain evidence="4">DSM 3695</strain>
    </source>
</reference>
<dbReference type="RefSeq" id="WP_089894870.1">
    <property type="nucleotide sequence ID" value="NZ_FOJG01000001.1"/>
</dbReference>
<dbReference type="InterPro" id="IPR054098">
    <property type="entry name" value="NGO1945-like_C"/>
</dbReference>
<keyword evidence="4" id="KW-1185">Reference proteome</keyword>
<dbReference type="InterPro" id="IPR044922">
    <property type="entry name" value="DUF2063_N_sf"/>
</dbReference>
<sequence length="249" mass="29144">MNLLPDTYHIQQTFSGYCRTGEKVSLPGVAPDRLKHYRRLVFNMINDTMENAFPIAFKHIPTGKWNKMVKDFFAHHACRSYQVWKLPLEFYTYAVENNWEENYALPFLNDLLAFEWAEMEVYNMEDIPAQPFTAAGNWLDTPLVLNPEHQLLSFTYPVHLVAKPKELLRQKGVYFVLLFRDPETGNVEFMDLSPWLAFLTEQLVMGITVRDILDYAPQLNITDTDTLEKDTLAFLQHMQQQHFVLGFQS</sequence>
<accession>A0A1I0R6I8</accession>
<organism evidence="3 4">
    <name type="scientific">Chitinophaga arvensicola</name>
    <dbReference type="NCBI Taxonomy" id="29529"/>
    <lineage>
        <taxon>Bacteria</taxon>
        <taxon>Pseudomonadati</taxon>
        <taxon>Bacteroidota</taxon>
        <taxon>Chitinophagia</taxon>
        <taxon>Chitinophagales</taxon>
        <taxon>Chitinophagaceae</taxon>
        <taxon>Chitinophaga</taxon>
    </lineage>
</organism>